<dbReference type="InterPro" id="IPR005151">
    <property type="entry name" value="Tail-specific_protease"/>
</dbReference>
<dbReference type="InterPro" id="IPR029045">
    <property type="entry name" value="ClpP/crotonase-like_dom_sf"/>
</dbReference>
<dbReference type="InterPro" id="IPR041489">
    <property type="entry name" value="PDZ_6"/>
</dbReference>
<dbReference type="SMART" id="SM00245">
    <property type="entry name" value="TSPc"/>
    <property type="match status" value="1"/>
</dbReference>
<keyword evidence="3 5" id="KW-0378">Hydrolase</keyword>
<evidence type="ECO:0000256" key="5">
    <source>
        <dbReference type="RuleBase" id="RU004404"/>
    </source>
</evidence>
<evidence type="ECO:0000313" key="8">
    <source>
        <dbReference type="EMBL" id="EFZ38166.1"/>
    </source>
</evidence>
<keyword evidence="2 5" id="KW-0645">Protease</keyword>
<evidence type="ECO:0000256" key="2">
    <source>
        <dbReference type="ARBA" id="ARBA00022670"/>
    </source>
</evidence>
<keyword evidence="4 5" id="KW-0720">Serine protease</keyword>
<dbReference type="Gene3D" id="2.30.42.10">
    <property type="match status" value="1"/>
</dbReference>
<dbReference type="Pfam" id="PF03572">
    <property type="entry name" value="Peptidase_S41"/>
    <property type="match status" value="1"/>
</dbReference>
<dbReference type="GO" id="GO:0004175">
    <property type="term" value="F:endopeptidase activity"/>
    <property type="evidence" value="ECO:0007669"/>
    <property type="project" value="TreeGrafter"/>
</dbReference>
<dbReference type="SUPFAM" id="SSF50156">
    <property type="entry name" value="PDZ domain-like"/>
    <property type="match status" value="1"/>
</dbReference>
<evidence type="ECO:0000256" key="1">
    <source>
        <dbReference type="ARBA" id="ARBA00009179"/>
    </source>
</evidence>
<dbReference type="InterPro" id="IPR036034">
    <property type="entry name" value="PDZ_sf"/>
</dbReference>
<dbReference type="Proteomes" id="UP000005580">
    <property type="component" value="Unassembled WGS sequence"/>
</dbReference>
<comment type="similarity">
    <text evidence="1 5">Belongs to the peptidase S41A family.</text>
</comment>
<dbReference type="STRING" id="28134.SAMN05444288_0339"/>
<dbReference type="eggNOG" id="COG0793">
    <property type="taxonomic scope" value="Bacteria"/>
</dbReference>
<sequence length="558" mass="62318">MKRLALYLLLIISLPSMAQTEREHNFDVAKNMNVFNTIYKNLDLMYVDTLNANEVIGNGINAMLRSLDPYTEYYPEDKVKTLKSMITGRYAGIGSIIRYNHHNKQVIIEEPYANMPAAEAGLKKGDIILAIDDSSMMNKSTSYVSQHLMGDAGSTFLLKIKRPSTGKVMKIKITRKAIQLPAVPYYGMQAGNIGYINLSSFTEDCSKNVRRAFIDLKKQGAKGLILDLRGNGGGSVSEAANVINMFVPKGLSLVKTVGKLKRANSEYKTTVEPIDTIMPMVVLVDGGTASSSEITSGSLQDLDRAIILGTRTYGKGLVQLTMDLPYNGSMKLTTGKYYIPSGRCIQAINYKHARGGYTEHVPDSLTKEFHTANGRIVRDGGGIMPDVEVKPDTMSNIAVYLSNSDGYGVAVDSTESMLEYEINYIAKHPTLQDPAGFQISDEDFEDFKKCVIKNGFTYDRESEKYLKNLVKLAKFEGYYEDTKADFDNLEKKLSHNLSRDLDHNKKELKEIISKDIVTAYHFQSGAIQNTLLRDKQMKEALRLLNNPAEYRKILQPKK</sequence>
<dbReference type="InterPro" id="IPR004447">
    <property type="entry name" value="Peptidase_S41A"/>
</dbReference>
<dbReference type="GO" id="GO:0007165">
    <property type="term" value="P:signal transduction"/>
    <property type="evidence" value="ECO:0007669"/>
    <property type="project" value="TreeGrafter"/>
</dbReference>
<accession>E7RN35</accession>
<dbReference type="Gene3D" id="3.30.750.44">
    <property type="match status" value="1"/>
</dbReference>
<dbReference type="CDD" id="cd06782">
    <property type="entry name" value="cpPDZ_CPP-like"/>
    <property type="match status" value="1"/>
</dbReference>
<evidence type="ECO:0000259" key="7">
    <source>
        <dbReference type="PROSITE" id="PS50106"/>
    </source>
</evidence>
<dbReference type="SMART" id="SM00228">
    <property type="entry name" value="PDZ"/>
    <property type="match status" value="1"/>
</dbReference>
<dbReference type="EMBL" id="AEPE02000002">
    <property type="protein sequence ID" value="EFZ38166.1"/>
    <property type="molecule type" value="Genomic_DNA"/>
</dbReference>
<protein>
    <submittedName>
        <fullName evidence="8">Peptidase, S41 family</fullName>
        <ecNumber evidence="8">3.4.21.-</ecNumber>
    </submittedName>
</protein>
<feature type="chain" id="PRO_5003224074" evidence="6">
    <location>
        <begin position="19"/>
        <end position="558"/>
    </location>
</feature>
<name>E7RN35_9BACT</name>
<dbReference type="PANTHER" id="PTHR32060">
    <property type="entry name" value="TAIL-SPECIFIC PROTEASE"/>
    <property type="match status" value="1"/>
</dbReference>
<dbReference type="SUPFAM" id="SSF52096">
    <property type="entry name" value="ClpP/crotonase"/>
    <property type="match status" value="1"/>
</dbReference>
<comment type="caution">
    <text evidence="8">The sequence shown here is derived from an EMBL/GenBank/DDBJ whole genome shotgun (WGS) entry which is preliminary data.</text>
</comment>
<proteinExistence type="inferred from homology"/>
<organism evidence="8 9">
    <name type="scientific">Hoylesella oralis ATCC 33269</name>
    <dbReference type="NCBI Taxonomy" id="873533"/>
    <lineage>
        <taxon>Bacteria</taxon>
        <taxon>Pseudomonadati</taxon>
        <taxon>Bacteroidota</taxon>
        <taxon>Bacteroidia</taxon>
        <taxon>Bacteroidales</taxon>
        <taxon>Prevotellaceae</taxon>
        <taxon>Hoylesella</taxon>
    </lineage>
</organism>
<feature type="domain" description="PDZ" evidence="7">
    <location>
        <begin position="79"/>
        <end position="164"/>
    </location>
</feature>
<keyword evidence="9" id="KW-1185">Reference proteome</keyword>
<dbReference type="PROSITE" id="PS50106">
    <property type="entry name" value="PDZ"/>
    <property type="match status" value="1"/>
</dbReference>
<dbReference type="EC" id="3.4.21.-" evidence="8"/>
<keyword evidence="6" id="KW-0732">Signal</keyword>
<evidence type="ECO:0000256" key="4">
    <source>
        <dbReference type="ARBA" id="ARBA00022825"/>
    </source>
</evidence>
<dbReference type="GO" id="GO:0030288">
    <property type="term" value="C:outer membrane-bounded periplasmic space"/>
    <property type="evidence" value="ECO:0007669"/>
    <property type="project" value="TreeGrafter"/>
</dbReference>
<evidence type="ECO:0000256" key="3">
    <source>
        <dbReference type="ARBA" id="ARBA00022801"/>
    </source>
</evidence>
<dbReference type="HOGENOM" id="CLU_017295_2_0_10"/>
<feature type="signal peptide" evidence="6">
    <location>
        <begin position="1"/>
        <end position="18"/>
    </location>
</feature>
<reference evidence="8" key="1">
    <citation type="submission" date="2011-01" db="EMBL/GenBank/DDBJ databases">
        <authorList>
            <person name="Muzny D."/>
            <person name="Qin X."/>
            <person name="Buhay C."/>
            <person name="Dugan-Rocha S."/>
            <person name="Ding Y."/>
            <person name="Chen G."/>
            <person name="Hawes A."/>
            <person name="Holder M."/>
            <person name="Jhangiani S."/>
            <person name="Johnson A."/>
            <person name="Khan Z."/>
            <person name="Li Z."/>
            <person name="Liu W."/>
            <person name="Liu X."/>
            <person name="Perez L."/>
            <person name="Shen H."/>
            <person name="Wang Q."/>
            <person name="Watt J."/>
            <person name="Xi L."/>
            <person name="Xin Y."/>
            <person name="Zhou J."/>
            <person name="Deng J."/>
            <person name="Jiang H."/>
            <person name="Liu Y."/>
            <person name="Qu J."/>
            <person name="Song X.-Z."/>
            <person name="Zhang L."/>
            <person name="Villasana D."/>
            <person name="Johnson A."/>
            <person name="Liu J."/>
            <person name="Liyanage D."/>
            <person name="Lorensuhewa L."/>
            <person name="Robinson T."/>
            <person name="Song A."/>
            <person name="Song B.-B."/>
            <person name="Dinh H."/>
            <person name="Thornton R."/>
            <person name="Coyle M."/>
            <person name="Francisco L."/>
            <person name="Jackson L."/>
            <person name="Javaid M."/>
            <person name="Korchina V."/>
            <person name="Kovar C."/>
            <person name="Mata R."/>
            <person name="Mathew T."/>
            <person name="Ngo R."/>
            <person name="Nguyen L."/>
            <person name="Nguyen N."/>
            <person name="Okwuonu G."/>
            <person name="Ongeri F."/>
            <person name="Pham C."/>
            <person name="Simmons D."/>
            <person name="Wilczek-Boney K."/>
            <person name="Hale W."/>
            <person name="Jakkamsetti A."/>
            <person name="Pham P."/>
            <person name="Ruth R."/>
            <person name="San Lucas F."/>
            <person name="Warren J."/>
            <person name="Zhang J."/>
            <person name="Zhao Z."/>
            <person name="Zhou C."/>
            <person name="Zhu D."/>
            <person name="Lee S."/>
            <person name="Bess C."/>
            <person name="Blankenburg K."/>
            <person name="Forbes L."/>
            <person name="Fu Q."/>
            <person name="Gubbala S."/>
            <person name="Hirani K."/>
            <person name="Jayaseelan J.C."/>
            <person name="Lara F."/>
            <person name="Munidasa M."/>
            <person name="Palculict T."/>
            <person name="Patil S."/>
            <person name="Pu L.-L."/>
            <person name="Saada N."/>
            <person name="Tang L."/>
            <person name="Weissenberger G."/>
            <person name="Zhu Y."/>
            <person name="Hemphill L."/>
            <person name="Shang Y."/>
            <person name="Youmans B."/>
            <person name="Ayvaz T."/>
            <person name="Ross M."/>
            <person name="Santibanez J."/>
            <person name="Aqrawi P."/>
            <person name="Gross S."/>
            <person name="Joshi V."/>
            <person name="Fowler G."/>
            <person name="Nazareth L."/>
            <person name="Reid J."/>
            <person name="Worley K."/>
            <person name="Petrosino J."/>
            <person name="Highlander S."/>
            <person name="Gibbs R."/>
        </authorList>
    </citation>
    <scope>NUCLEOTIDE SEQUENCE [LARGE SCALE GENOMIC DNA]</scope>
    <source>
        <strain evidence="8">ATCC 33269</strain>
    </source>
</reference>
<evidence type="ECO:0000256" key="6">
    <source>
        <dbReference type="SAM" id="SignalP"/>
    </source>
</evidence>
<dbReference type="GO" id="GO:0006508">
    <property type="term" value="P:proteolysis"/>
    <property type="evidence" value="ECO:0007669"/>
    <property type="project" value="UniProtKB-KW"/>
</dbReference>
<dbReference type="NCBIfam" id="TIGR00225">
    <property type="entry name" value="prc"/>
    <property type="match status" value="1"/>
</dbReference>
<dbReference type="GO" id="GO:0008236">
    <property type="term" value="F:serine-type peptidase activity"/>
    <property type="evidence" value="ECO:0007669"/>
    <property type="project" value="UniProtKB-KW"/>
</dbReference>
<dbReference type="PANTHER" id="PTHR32060:SF30">
    <property type="entry name" value="CARBOXY-TERMINAL PROCESSING PROTEASE CTPA"/>
    <property type="match status" value="1"/>
</dbReference>
<evidence type="ECO:0000313" key="9">
    <source>
        <dbReference type="Proteomes" id="UP000005580"/>
    </source>
</evidence>
<dbReference type="CDD" id="cd07560">
    <property type="entry name" value="Peptidase_S41_CPP"/>
    <property type="match status" value="1"/>
</dbReference>
<dbReference type="Gene3D" id="3.90.226.10">
    <property type="entry name" value="2-enoyl-CoA Hydratase, Chain A, domain 1"/>
    <property type="match status" value="1"/>
</dbReference>
<dbReference type="AlphaFoldDB" id="E7RN35"/>
<dbReference type="Pfam" id="PF17820">
    <property type="entry name" value="PDZ_6"/>
    <property type="match status" value="1"/>
</dbReference>
<dbReference type="InterPro" id="IPR001478">
    <property type="entry name" value="PDZ"/>
</dbReference>
<dbReference type="RefSeq" id="WP_004369238.1">
    <property type="nucleotide sequence ID" value="NZ_GL833119.1"/>
</dbReference>
<gene>
    <name evidence="8" type="ORF">HMPREF0663_10535</name>
</gene>